<dbReference type="GO" id="GO:0003919">
    <property type="term" value="F:FMN adenylyltransferase activity"/>
    <property type="evidence" value="ECO:0007669"/>
    <property type="project" value="UniProtKB-UniRule"/>
</dbReference>
<evidence type="ECO:0000256" key="9">
    <source>
        <dbReference type="ARBA" id="ARBA00022777"/>
    </source>
</evidence>
<proteinExistence type="inferred from homology"/>
<evidence type="ECO:0000256" key="15">
    <source>
        <dbReference type="PIRNR" id="PIRNR004491"/>
    </source>
</evidence>
<dbReference type="NCBIfam" id="TIGR00083">
    <property type="entry name" value="ribF"/>
    <property type="match status" value="1"/>
</dbReference>
<dbReference type="OrthoDB" id="9803667at2"/>
<dbReference type="Pfam" id="PF01687">
    <property type="entry name" value="Flavokinase"/>
    <property type="match status" value="1"/>
</dbReference>
<dbReference type="Gene3D" id="2.40.30.30">
    <property type="entry name" value="Riboflavin kinase-like"/>
    <property type="match status" value="1"/>
</dbReference>
<sequence length="317" mass="35499">METEFLYHPHNYNRTDRAPAVMALGYFDGVHIGHQTVIRRAVEKAEAQGVEAVVMTFHPHPKAVLSPDVSEEDMRYITPLAHKEALIHALGVDRLIVISFDRTLASLTPQAFVDHYLLDLHAVEVVAGFDFSYGHKGRGTMETLPFHARGMLFQETIDQFSYDGEKVSSTRIRELIRDGAVGELPPLLNRDFSLYGEVASGEQRGRTIGFPTANIYCSQPYLLPAIGVYAVTLETDEARYQGVANVGYKPTFHSIQEGDPTVEVHLFDFSGDLYGCAVKVTWHDRIRGEIAFSGVEELKMQIDEDCRTAKAYFNEKG</sequence>
<keyword evidence="11 15" id="KW-0067">ATP-binding</keyword>
<evidence type="ECO:0000259" key="16">
    <source>
        <dbReference type="SMART" id="SM00904"/>
    </source>
</evidence>
<evidence type="ECO:0000256" key="11">
    <source>
        <dbReference type="ARBA" id="ARBA00022840"/>
    </source>
</evidence>
<dbReference type="Proteomes" id="UP000242310">
    <property type="component" value="Unassembled WGS sequence"/>
</dbReference>
<dbReference type="GO" id="GO:0005524">
    <property type="term" value="F:ATP binding"/>
    <property type="evidence" value="ECO:0007669"/>
    <property type="project" value="UniProtKB-UniRule"/>
</dbReference>
<evidence type="ECO:0000256" key="1">
    <source>
        <dbReference type="ARBA" id="ARBA00002121"/>
    </source>
</evidence>
<evidence type="ECO:0000256" key="13">
    <source>
        <dbReference type="ARBA" id="ARBA00047880"/>
    </source>
</evidence>
<dbReference type="RefSeq" id="WP_106587315.1">
    <property type="nucleotide sequence ID" value="NZ_PYAV01000001.1"/>
</dbReference>
<keyword evidence="18" id="KW-1185">Reference proteome</keyword>
<dbReference type="GO" id="GO:0008531">
    <property type="term" value="F:riboflavin kinase activity"/>
    <property type="evidence" value="ECO:0007669"/>
    <property type="project" value="UniProtKB-UniRule"/>
</dbReference>
<keyword evidence="12" id="KW-0511">Multifunctional enzyme</keyword>
<comment type="catalytic activity">
    <reaction evidence="13 15">
        <text>riboflavin + ATP = FMN + ADP + H(+)</text>
        <dbReference type="Rhea" id="RHEA:14357"/>
        <dbReference type="ChEBI" id="CHEBI:15378"/>
        <dbReference type="ChEBI" id="CHEBI:30616"/>
        <dbReference type="ChEBI" id="CHEBI:57986"/>
        <dbReference type="ChEBI" id="CHEBI:58210"/>
        <dbReference type="ChEBI" id="CHEBI:456216"/>
        <dbReference type="EC" id="2.7.1.26"/>
    </reaction>
</comment>
<evidence type="ECO:0000256" key="12">
    <source>
        <dbReference type="ARBA" id="ARBA00023268"/>
    </source>
</evidence>
<evidence type="ECO:0000256" key="3">
    <source>
        <dbReference type="ARBA" id="ARBA00005201"/>
    </source>
</evidence>
<dbReference type="GO" id="GO:0006747">
    <property type="term" value="P:FAD biosynthetic process"/>
    <property type="evidence" value="ECO:0007669"/>
    <property type="project" value="UniProtKB-UniRule"/>
</dbReference>
<dbReference type="InterPro" id="IPR014729">
    <property type="entry name" value="Rossmann-like_a/b/a_fold"/>
</dbReference>
<comment type="catalytic activity">
    <reaction evidence="14 15">
        <text>FMN + ATP + H(+) = FAD + diphosphate</text>
        <dbReference type="Rhea" id="RHEA:17237"/>
        <dbReference type="ChEBI" id="CHEBI:15378"/>
        <dbReference type="ChEBI" id="CHEBI:30616"/>
        <dbReference type="ChEBI" id="CHEBI:33019"/>
        <dbReference type="ChEBI" id="CHEBI:57692"/>
        <dbReference type="ChEBI" id="CHEBI:58210"/>
        <dbReference type="EC" id="2.7.7.2"/>
    </reaction>
</comment>
<gene>
    <name evidence="17" type="ORF">B0H94_101145</name>
</gene>
<dbReference type="EC" id="2.7.1.26" evidence="15"/>
<comment type="similarity">
    <text evidence="15">Belongs to the ribF family.</text>
</comment>
<evidence type="ECO:0000313" key="18">
    <source>
        <dbReference type="Proteomes" id="UP000242310"/>
    </source>
</evidence>
<evidence type="ECO:0000256" key="10">
    <source>
        <dbReference type="ARBA" id="ARBA00022827"/>
    </source>
</evidence>
<dbReference type="UniPathway" id="UPA00277">
    <property type="reaction ID" value="UER00407"/>
</dbReference>
<comment type="function">
    <text evidence="1">Catalyzes the phosphorylation of riboflavin to FMN followed by the adenylation of FMN to FAD.</text>
</comment>
<dbReference type="GO" id="GO:0009398">
    <property type="term" value="P:FMN biosynthetic process"/>
    <property type="evidence" value="ECO:0007669"/>
    <property type="project" value="UniProtKB-UniRule"/>
</dbReference>
<feature type="domain" description="Riboflavin kinase" evidence="16">
    <location>
        <begin position="187"/>
        <end position="314"/>
    </location>
</feature>
<dbReference type="NCBIfam" id="NF004160">
    <property type="entry name" value="PRK05627.1-3"/>
    <property type="match status" value="1"/>
</dbReference>
<dbReference type="PANTHER" id="PTHR22749">
    <property type="entry name" value="RIBOFLAVIN KINASE/FMN ADENYLYLTRANSFERASE"/>
    <property type="match status" value="1"/>
</dbReference>
<dbReference type="InterPro" id="IPR004821">
    <property type="entry name" value="Cyt_trans-like"/>
</dbReference>
<evidence type="ECO:0000256" key="14">
    <source>
        <dbReference type="ARBA" id="ARBA00049494"/>
    </source>
</evidence>
<dbReference type="FunFam" id="3.40.50.620:FF:000021">
    <property type="entry name" value="Riboflavin biosynthesis protein"/>
    <property type="match status" value="1"/>
</dbReference>
<dbReference type="Pfam" id="PF06574">
    <property type="entry name" value="FAD_syn"/>
    <property type="match status" value="1"/>
</dbReference>
<organism evidence="17 18">
    <name type="scientific">Salsuginibacillus halophilus</name>
    <dbReference type="NCBI Taxonomy" id="517424"/>
    <lineage>
        <taxon>Bacteria</taxon>
        <taxon>Bacillati</taxon>
        <taxon>Bacillota</taxon>
        <taxon>Bacilli</taxon>
        <taxon>Bacillales</taxon>
        <taxon>Bacillaceae</taxon>
        <taxon>Salsuginibacillus</taxon>
    </lineage>
</organism>
<dbReference type="UniPathway" id="UPA00276">
    <property type="reaction ID" value="UER00406"/>
</dbReference>
<dbReference type="NCBIfam" id="TIGR00125">
    <property type="entry name" value="cyt_tran_rel"/>
    <property type="match status" value="1"/>
</dbReference>
<keyword evidence="10 15" id="KW-0274">FAD</keyword>
<dbReference type="InterPro" id="IPR023465">
    <property type="entry name" value="Riboflavin_kinase_dom_sf"/>
</dbReference>
<dbReference type="InterPro" id="IPR015865">
    <property type="entry name" value="Riboflavin_kinase_bac/euk"/>
</dbReference>
<dbReference type="SUPFAM" id="SSF82114">
    <property type="entry name" value="Riboflavin kinase-like"/>
    <property type="match status" value="1"/>
</dbReference>
<keyword evidence="4 15" id="KW-0285">Flavoprotein</keyword>
<evidence type="ECO:0000256" key="2">
    <source>
        <dbReference type="ARBA" id="ARBA00004726"/>
    </source>
</evidence>
<dbReference type="InterPro" id="IPR023468">
    <property type="entry name" value="Riboflavin_kinase"/>
</dbReference>
<dbReference type="CDD" id="cd02064">
    <property type="entry name" value="FAD_synthetase_N"/>
    <property type="match status" value="1"/>
</dbReference>
<dbReference type="AlphaFoldDB" id="A0A2P8HYH8"/>
<comment type="caution">
    <text evidence="17">The sequence shown here is derived from an EMBL/GenBank/DDBJ whole genome shotgun (WGS) entry which is preliminary data.</text>
</comment>
<dbReference type="EC" id="2.7.7.2" evidence="15"/>
<keyword evidence="9 15" id="KW-0418">Kinase</keyword>
<dbReference type="InterPro" id="IPR015864">
    <property type="entry name" value="FAD_synthase"/>
</dbReference>
<evidence type="ECO:0000256" key="8">
    <source>
        <dbReference type="ARBA" id="ARBA00022741"/>
    </source>
</evidence>
<comment type="pathway">
    <text evidence="3 15">Cofactor biosynthesis; FMN biosynthesis; FMN from riboflavin (ATP route): step 1/1.</text>
</comment>
<dbReference type="Gene3D" id="3.40.50.620">
    <property type="entry name" value="HUPs"/>
    <property type="match status" value="1"/>
</dbReference>
<dbReference type="FunFam" id="2.40.30.30:FF:000003">
    <property type="entry name" value="Riboflavin biosynthesis protein"/>
    <property type="match status" value="1"/>
</dbReference>
<keyword evidence="6 15" id="KW-0808">Transferase</keyword>
<comment type="pathway">
    <text evidence="2 15">Cofactor biosynthesis; FAD biosynthesis; FAD from FMN: step 1/1.</text>
</comment>
<evidence type="ECO:0000256" key="7">
    <source>
        <dbReference type="ARBA" id="ARBA00022695"/>
    </source>
</evidence>
<protein>
    <recommendedName>
        <fullName evidence="15">Riboflavin biosynthesis protein</fullName>
    </recommendedName>
    <domain>
        <recommendedName>
            <fullName evidence="15">Riboflavin kinase</fullName>
            <ecNumber evidence="15">2.7.1.26</ecNumber>
        </recommendedName>
        <alternativeName>
            <fullName evidence="15">Flavokinase</fullName>
        </alternativeName>
    </domain>
    <domain>
        <recommendedName>
            <fullName evidence="15">FMN adenylyltransferase</fullName>
            <ecNumber evidence="15">2.7.7.2</ecNumber>
        </recommendedName>
        <alternativeName>
            <fullName evidence="15">FAD pyrophosphorylase</fullName>
        </alternativeName>
        <alternativeName>
            <fullName evidence="15">FAD synthase</fullName>
        </alternativeName>
    </domain>
</protein>
<evidence type="ECO:0000256" key="5">
    <source>
        <dbReference type="ARBA" id="ARBA00022643"/>
    </source>
</evidence>
<reference evidence="17 18" key="1">
    <citation type="submission" date="2018-03" db="EMBL/GenBank/DDBJ databases">
        <title>Genomic Encyclopedia of Type Strains, Phase III (KMG-III): the genomes of soil and plant-associated and newly described type strains.</title>
        <authorList>
            <person name="Whitman W."/>
        </authorList>
    </citation>
    <scope>NUCLEOTIDE SEQUENCE [LARGE SCALE GENOMIC DNA]</scope>
    <source>
        <strain evidence="17 18">CGMCC 1.07653</strain>
    </source>
</reference>
<dbReference type="EMBL" id="PYAV01000001">
    <property type="protein sequence ID" value="PSL51235.1"/>
    <property type="molecule type" value="Genomic_DNA"/>
</dbReference>
<dbReference type="PIRSF" id="PIRSF004491">
    <property type="entry name" value="FAD_Synth"/>
    <property type="match status" value="1"/>
</dbReference>
<evidence type="ECO:0000313" key="17">
    <source>
        <dbReference type="EMBL" id="PSL51235.1"/>
    </source>
</evidence>
<dbReference type="InterPro" id="IPR002606">
    <property type="entry name" value="Riboflavin_kinase_bac"/>
</dbReference>
<keyword evidence="5 15" id="KW-0288">FMN</keyword>
<dbReference type="SUPFAM" id="SSF52374">
    <property type="entry name" value="Nucleotidylyl transferase"/>
    <property type="match status" value="1"/>
</dbReference>
<evidence type="ECO:0000256" key="4">
    <source>
        <dbReference type="ARBA" id="ARBA00022630"/>
    </source>
</evidence>
<keyword evidence="8 15" id="KW-0547">Nucleotide-binding</keyword>
<keyword evidence="7 15" id="KW-0548">Nucleotidyltransferase</keyword>
<dbReference type="GO" id="GO:0009231">
    <property type="term" value="P:riboflavin biosynthetic process"/>
    <property type="evidence" value="ECO:0007669"/>
    <property type="project" value="InterPro"/>
</dbReference>
<evidence type="ECO:0000256" key="6">
    <source>
        <dbReference type="ARBA" id="ARBA00022679"/>
    </source>
</evidence>
<accession>A0A2P8HYH8</accession>
<name>A0A2P8HYH8_9BACI</name>
<dbReference type="SMART" id="SM00904">
    <property type="entry name" value="Flavokinase"/>
    <property type="match status" value="1"/>
</dbReference>
<dbReference type="PANTHER" id="PTHR22749:SF6">
    <property type="entry name" value="RIBOFLAVIN KINASE"/>
    <property type="match status" value="1"/>
</dbReference>